<organism evidence="3 4">
    <name type="scientific">Caenorhabditis tropicalis</name>
    <dbReference type="NCBI Taxonomy" id="1561998"/>
    <lineage>
        <taxon>Eukaryota</taxon>
        <taxon>Metazoa</taxon>
        <taxon>Ecdysozoa</taxon>
        <taxon>Nematoda</taxon>
        <taxon>Chromadorea</taxon>
        <taxon>Rhabditida</taxon>
        <taxon>Rhabditina</taxon>
        <taxon>Rhabditomorpha</taxon>
        <taxon>Rhabditoidea</taxon>
        <taxon>Rhabditidae</taxon>
        <taxon>Peloderinae</taxon>
        <taxon>Caenorhabditis</taxon>
    </lineage>
</organism>
<proteinExistence type="predicted"/>
<dbReference type="eggNOG" id="ENOG502RT7Z">
    <property type="taxonomic scope" value="Eukaryota"/>
</dbReference>
<feature type="compositionally biased region" description="Low complexity" evidence="2">
    <location>
        <begin position="267"/>
        <end position="278"/>
    </location>
</feature>
<evidence type="ECO:0000256" key="2">
    <source>
        <dbReference type="SAM" id="MobiDB-lite"/>
    </source>
</evidence>
<feature type="compositionally biased region" description="Polar residues" evidence="2">
    <location>
        <begin position="210"/>
        <end position="219"/>
    </location>
</feature>
<protein>
    <submittedName>
        <fullName evidence="4">Shugoshin_C domain-containing protein</fullName>
    </submittedName>
</protein>
<dbReference type="WBParaSite" id="Csp11.Scaffold23.g117.t1">
    <property type="protein sequence ID" value="Csp11.Scaffold23.g117.t1"/>
    <property type="gene ID" value="Csp11.Scaffold23.g117"/>
</dbReference>
<evidence type="ECO:0000313" key="3">
    <source>
        <dbReference type="Proteomes" id="UP000095282"/>
    </source>
</evidence>
<keyword evidence="3" id="KW-1185">Reference proteome</keyword>
<feature type="coiled-coil region" evidence="1">
    <location>
        <begin position="79"/>
        <end position="113"/>
    </location>
</feature>
<dbReference type="AlphaFoldDB" id="A0A1I7SY00"/>
<evidence type="ECO:0000256" key="1">
    <source>
        <dbReference type="SAM" id="Coils"/>
    </source>
</evidence>
<dbReference type="Proteomes" id="UP000095282">
    <property type="component" value="Unplaced"/>
</dbReference>
<feature type="region of interest" description="Disordered" evidence="2">
    <location>
        <begin position="247"/>
        <end position="343"/>
    </location>
</feature>
<feature type="region of interest" description="Disordered" evidence="2">
    <location>
        <begin position="187"/>
        <end position="233"/>
    </location>
</feature>
<keyword evidence="1" id="KW-0175">Coiled coil</keyword>
<reference evidence="4" key="1">
    <citation type="submission" date="2016-11" db="UniProtKB">
        <authorList>
            <consortium name="WormBaseParasite"/>
        </authorList>
    </citation>
    <scope>IDENTIFICATION</scope>
</reference>
<accession>A0A1I7SY00</accession>
<evidence type="ECO:0000313" key="4">
    <source>
        <dbReference type="WBParaSite" id="Csp11.Scaffold23.g117.t1"/>
    </source>
</evidence>
<dbReference type="STRING" id="1561998.A0A1I7SY00"/>
<name>A0A1I7SY00_9PELO</name>
<sequence>MTSCRVFRCTVRIRGKNGTRLNSFSHHVAEIFYQKSLVKHGCKNCAIGFWRVSANQKAPIKRRTYCQFEKCERLPCQKNLQLKQQLVQYTKTIEKLRNENVALRERNQELIDGTLEQKVEQIVEQRVKSRLAHAAVLHKKLVRNIQQTGLELSGIFKDLEPEPSVLVTRRQLKHEICLDRLDESPVRYSQSENLDEEKENSIEKDFEPVPSSSAITLANGTPRKAQSIGKGRRSELFHSLSENAEVVEDAPAKSAASTSRRGPVLIAPSATPKPAPKSVSRKAPTPRFKKPSTPAPPPIADDSEMSSTIQVRRQRSAKMNIKSMKEPNMLTKLRRPGKHDEPMPYIDTFF</sequence>